<organism evidence="10 11">
    <name type="scientific">Apatococcus fuscideae</name>
    <dbReference type="NCBI Taxonomy" id="2026836"/>
    <lineage>
        <taxon>Eukaryota</taxon>
        <taxon>Viridiplantae</taxon>
        <taxon>Chlorophyta</taxon>
        <taxon>core chlorophytes</taxon>
        <taxon>Trebouxiophyceae</taxon>
        <taxon>Chlorellales</taxon>
        <taxon>Chlorellaceae</taxon>
        <taxon>Apatococcus</taxon>
    </lineage>
</organism>
<dbReference type="GO" id="GO:0003677">
    <property type="term" value="F:DNA binding"/>
    <property type="evidence" value="ECO:0007669"/>
    <property type="project" value="UniProtKB-KW"/>
</dbReference>
<feature type="domain" description="SANT" evidence="8">
    <location>
        <begin position="45"/>
        <end position="96"/>
    </location>
</feature>
<dbReference type="PANTHER" id="PTHR12802">
    <property type="entry name" value="SWI/SNF COMPLEX-RELATED"/>
    <property type="match status" value="1"/>
</dbReference>
<dbReference type="PROSITE" id="PS51294">
    <property type="entry name" value="HTH_MYB"/>
    <property type="match status" value="1"/>
</dbReference>
<dbReference type="FunFam" id="1.10.10.60:FF:000023">
    <property type="entry name" value="protein REVEILLE 6 isoform X1"/>
    <property type="match status" value="1"/>
</dbReference>
<name>A0AAW1T8E6_9CHLO</name>
<dbReference type="InterPro" id="IPR006447">
    <property type="entry name" value="Myb_dom_plants"/>
</dbReference>
<dbReference type="NCBIfam" id="TIGR01557">
    <property type="entry name" value="myb_SHAQKYF"/>
    <property type="match status" value="1"/>
</dbReference>
<feature type="compositionally biased region" description="Polar residues" evidence="6">
    <location>
        <begin position="193"/>
        <end position="210"/>
    </location>
</feature>
<feature type="domain" description="Myb-like" evidence="7">
    <location>
        <begin position="42"/>
        <end position="92"/>
    </location>
</feature>
<evidence type="ECO:0000259" key="7">
    <source>
        <dbReference type="PROSITE" id="PS50090"/>
    </source>
</evidence>
<evidence type="ECO:0000313" key="10">
    <source>
        <dbReference type="EMBL" id="KAK9865508.1"/>
    </source>
</evidence>
<keyword evidence="2" id="KW-0805">Transcription regulation</keyword>
<keyword evidence="4" id="KW-0804">Transcription</keyword>
<dbReference type="Pfam" id="PF00249">
    <property type="entry name" value="Myb_DNA-binding"/>
    <property type="match status" value="1"/>
</dbReference>
<keyword evidence="11" id="KW-1185">Reference proteome</keyword>
<reference evidence="10 11" key="1">
    <citation type="journal article" date="2024" name="Nat. Commun.">
        <title>Phylogenomics reveals the evolutionary origins of lichenization in chlorophyte algae.</title>
        <authorList>
            <person name="Puginier C."/>
            <person name="Libourel C."/>
            <person name="Otte J."/>
            <person name="Skaloud P."/>
            <person name="Haon M."/>
            <person name="Grisel S."/>
            <person name="Petersen M."/>
            <person name="Berrin J.G."/>
            <person name="Delaux P.M."/>
            <person name="Dal Grande F."/>
            <person name="Keller J."/>
        </authorList>
    </citation>
    <scope>NUCLEOTIDE SEQUENCE [LARGE SCALE GENOMIC DNA]</scope>
    <source>
        <strain evidence="10 11">SAG 2523</strain>
    </source>
</reference>
<comment type="caution">
    <text evidence="10">The sequence shown here is derived from an EMBL/GenBank/DDBJ whole genome shotgun (WGS) entry which is preliminary data.</text>
</comment>
<dbReference type="PROSITE" id="PS50090">
    <property type="entry name" value="MYB_LIKE"/>
    <property type="match status" value="1"/>
</dbReference>
<dbReference type="GO" id="GO:0010468">
    <property type="term" value="P:regulation of gene expression"/>
    <property type="evidence" value="ECO:0007669"/>
    <property type="project" value="UniProtKB-ARBA"/>
</dbReference>
<dbReference type="SMART" id="SM00717">
    <property type="entry name" value="SANT"/>
    <property type="match status" value="1"/>
</dbReference>
<dbReference type="PROSITE" id="PS51293">
    <property type="entry name" value="SANT"/>
    <property type="match status" value="1"/>
</dbReference>
<protein>
    <submittedName>
        <fullName evidence="10">Uncharacterized protein</fullName>
    </submittedName>
</protein>
<evidence type="ECO:0000256" key="4">
    <source>
        <dbReference type="ARBA" id="ARBA00023163"/>
    </source>
</evidence>
<dbReference type="InterPro" id="IPR017884">
    <property type="entry name" value="SANT_dom"/>
</dbReference>
<evidence type="ECO:0000259" key="9">
    <source>
        <dbReference type="PROSITE" id="PS51294"/>
    </source>
</evidence>
<dbReference type="Proteomes" id="UP001485043">
    <property type="component" value="Unassembled WGS sequence"/>
</dbReference>
<proteinExistence type="predicted"/>
<feature type="region of interest" description="Disordered" evidence="6">
    <location>
        <begin position="168"/>
        <end position="499"/>
    </location>
</feature>
<dbReference type="PANTHER" id="PTHR12802:SF155">
    <property type="entry name" value="DEUBIQUITINASE MYSM1"/>
    <property type="match status" value="1"/>
</dbReference>
<feature type="compositionally biased region" description="Polar residues" evidence="6">
    <location>
        <begin position="356"/>
        <end position="372"/>
    </location>
</feature>
<gene>
    <name evidence="10" type="ORF">WJX84_005273</name>
</gene>
<evidence type="ECO:0000259" key="8">
    <source>
        <dbReference type="PROSITE" id="PS51293"/>
    </source>
</evidence>
<feature type="domain" description="HTH myb-type" evidence="9">
    <location>
        <begin position="42"/>
        <end position="96"/>
    </location>
</feature>
<dbReference type="InterPro" id="IPR009057">
    <property type="entry name" value="Homeodomain-like_sf"/>
</dbReference>
<dbReference type="GO" id="GO:0005634">
    <property type="term" value="C:nucleus"/>
    <property type="evidence" value="ECO:0007669"/>
    <property type="project" value="UniProtKB-SubCell"/>
</dbReference>
<dbReference type="InterPro" id="IPR017930">
    <property type="entry name" value="Myb_dom"/>
</dbReference>
<sequence>MDEGDLTGEKAMLAPQARANGDPPANPLENTCAAREARKPYTITKQREKWTEEEHSLFLEALELHGRAWRRIEEHIGTKTAVQIRSHAQKFFSKLEKEQSGSLKAEGSSRSASIDIPPPRPKRKPTHPYPRKPEQAGLGSTASPPWQMASPPKGFPFFGLPPSVFSQMGWQQDNLPQPPSNAAHACPAGDLISQPSGTGPSKEGTATSGQARAHQSCRPQAGPAQFPKSEADTDGSDRHHHSSPRQGFQGPFAGYLPPSAWGAASDMPTPPFQCFGGSFPTGPPGQPAHMPGAFLCGDEVKRGRRHSGRSAGRLDVQDCTPTEVPGSDGSEADNVRGNQGDQYGDNILFRHMQLQRAESQDPNESAKTQTRLQGALPEGGDSNPGSEGNGEGNGSGSDGTGNCQGSGNGSRVGSRPPASHLPHAGSMSLPWGDSPPVPLESSSSEPTKSKELATGKAGCQPWGRMLRTVSTPVHADKCPPLGQQAGSPKAFTLRSPGSTSSFRPYCPGSAAVESDPAAVRLGSGTLGSSLAKRSLSDHIAISAPPKKRHLAQQA</sequence>
<evidence type="ECO:0000256" key="2">
    <source>
        <dbReference type="ARBA" id="ARBA00023015"/>
    </source>
</evidence>
<dbReference type="AlphaFoldDB" id="A0AAW1T8E6"/>
<accession>A0AAW1T8E6</accession>
<keyword evidence="3" id="KW-0238">DNA-binding</keyword>
<dbReference type="Gene3D" id="1.10.10.60">
    <property type="entry name" value="Homeodomain-like"/>
    <property type="match status" value="1"/>
</dbReference>
<evidence type="ECO:0000256" key="6">
    <source>
        <dbReference type="SAM" id="MobiDB-lite"/>
    </source>
</evidence>
<comment type="subcellular location">
    <subcellularLocation>
        <location evidence="1">Nucleus</location>
    </subcellularLocation>
</comment>
<feature type="region of interest" description="Disordered" evidence="6">
    <location>
        <begin position="1"/>
        <end position="28"/>
    </location>
</feature>
<dbReference type="InterPro" id="IPR001005">
    <property type="entry name" value="SANT/Myb"/>
</dbReference>
<dbReference type="CDD" id="cd00167">
    <property type="entry name" value="SANT"/>
    <property type="match status" value="1"/>
</dbReference>
<feature type="compositionally biased region" description="Basic residues" evidence="6">
    <location>
        <begin position="120"/>
        <end position="130"/>
    </location>
</feature>
<evidence type="ECO:0000256" key="5">
    <source>
        <dbReference type="ARBA" id="ARBA00023242"/>
    </source>
</evidence>
<feature type="compositionally biased region" description="Gly residues" evidence="6">
    <location>
        <begin position="387"/>
        <end position="410"/>
    </location>
</feature>
<evidence type="ECO:0000313" key="11">
    <source>
        <dbReference type="Proteomes" id="UP001485043"/>
    </source>
</evidence>
<dbReference type="EMBL" id="JALJOV010000242">
    <property type="protein sequence ID" value="KAK9865508.1"/>
    <property type="molecule type" value="Genomic_DNA"/>
</dbReference>
<keyword evidence="5" id="KW-0539">Nucleus</keyword>
<feature type="region of interest" description="Disordered" evidence="6">
    <location>
        <begin position="95"/>
        <end position="156"/>
    </location>
</feature>
<dbReference type="SUPFAM" id="SSF46689">
    <property type="entry name" value="Homeodomain-like"/>
    <property type="match status" value="1"/>
</dbReference>
<evidence type="ECO:0000256" key="1">
    <source>
        <dbReference type="ARBA" id="ARBA00004123"/>
    </source>
</evidence>
<evidence type="ECO:0000256" key="3">
    <source>
        <dbReference type="ARBA" id="ARBA00023125"/>
    </source>
</evidence>